<dbReference type="FunFam" id="3.20.20.80:FF:000004">
    <property type="entry name" value="Beta-glucosidase 6-phospho-beta-glucosidase"/>
    <property type="match status" value="1"/>
</dbReference>
<comment type="similarity">
    <text evidence="1 5">Belongs to the glycosyl hydrolase 1 family.</text>
</comment>
<evidence type="ECO:0000256" key="1">
    <source>
        <dbReference type="ARBA" id="ARBA00010838"/>
    </source>
</evidence>
<dbReference type="PANTHER" id="PTHR10353">
    <property type="entry name" value="GLYCOSYL HYDROLASE"/>
    <property type="match status" value="1"/>
</dbReference>
<dbReference type="AlphaFoldDB" id="A0AAI9P8R9"/>
<gene>
    <name evidence="6" type="ORF">KAM348_05220</name>
</gene>
<dbReference type="InterPro" id="IPR001360">
    <property type="entry name" value="Glyco_hydro_1"/>
</dbReference>
<dbReference type="EMBL" id="BPNL01000004">
    <property type="protein sequence ID" value="GJA53099.1"/>
    <property type="molecule type" value="Genomic_DNA"/>
</dbReference>
<evidence type="ECO:0000313" key="7">
    <source>
        <dbReference type="Proteomes" id="UP000887009"/>
    </source>
</evidence>
<dbReference type="InterPro" id="IPR018120">
    <property type="entry name" value="Glyco_hydro_1_AS"/>
</dbReference>
<accession>A0AAI9P8R9</accession>
<dbReference type="PANTHER" id="PTHR10353:SF139">
    <property type="entry name" value="6-PHOSPHO-BETA-GLUCOSIDASE GMUD"/>
    <property type="match status" value="1"/>
</dbReference>
<dbReference type="GO" id="GO:0016052">
    <property type="term" value="P:carbohydrate catabolic process"/>
    <property type="evidence" value="ECO:0007669"/>
    <property type="project" value="TreeGrafter"/>
</dbReference>
<dbReference type="Pfam" id="PF00232">
    <property type="entry name" value="Glyco_hydro_1"/>
    <property type="match status" value="1"/>
</dbReference>
<reference evidence="6" key="1">
    <citation type="submission" date="2021-07" db="EMBL/GenBank/DDBJ databases">
        <title>Draft genome sequence of carbapenem-resistant Aeromonas spp. in Japan.</title>
        <authorList>
            <person name="Maehana S."/>
            <person name="Suzuki M."/>
            <person name="Kitasato H."/>
        </authorList>
    </citation>
    <scope>NUCLEOTIDE SEQUENCE</scope>
    <source>
        <strain evidence="6">KAM348</strain>
    </source>
</reference>
<name>A0AAI9P8R9_AERCA</name>
<sequence length="460" mass="52775">MQFRFPDTFWWGSASSAPQAEGASLQGGKAPTIWDHWFAIEPNRFHQQVGPADTSTFYQHFRDDIALMQEIGHNSFRTSISWARLLPQGRGEPNPEAVRFYHAMLDELLARGITPFINLFHFDMPMSMQEQGGWESREVVDAFAEFAATCFRLFGGKVKHWFTFNEPIVPVEGGYLYDFHYPNVVDFRRAATVAYHTMLAHAKAVQAYRAQGQDGQIGIILNLTPSYPRSQHPADLKAANIADLFFNRSFLDPAVKGEYPTELVALLREYDQLPASEPEDRALLAAGKVDLLGVNYYQPRRVKARSNAVNLASPFMPEWFFDYYEMPGRKMNPHRGWEIYEKGIYDILVNLRDHYGNIPCFISENGMGVEGEEKFLGEQGQIQDDYRIAFIRDHLSWVHKGIGEGCQCLGYHLWTFVDNWSWSNAYKNRYGFVRLDLATGERRIKKSGEWFADVSRNGGF</sequence>
<proteinExistence type="inferred from homology"/>
<dbReference type="GO" id="GO:0005829">
    <property type="term" value="C:cytosol"/>
    <property type="evidence" value="ECO:0007669"/>
    <property type="project" value="TreeGrafter"/>
</dbReference>
<keyword evidence="2 6" id="KW-0378">Hydrolase</keyword>
<dbReference type="SUPFAM" id="SSF51445">
    <property type="entry name" value="(Trans)glycosidases"/>
    <property type="match status" value="1"/>
</dbReference>
<evidence type="ECO:0000313" key="6">
    <source>
        <dbReference type="EMBL" id="GJA53099.1"/>
    </source>
</evidence>
<organism evidence="6 7">
    <name type="scientific">Aeromonas caviae</name>
    <name type="common">Aeromonas punctata</name>
    <dbReference type="NCBI Taxonomy" id="648"/>
    <lineage>
        <taxon>Bacteria</taxon>
        <taxon>Pseudomonadati</taxon>
        <taxon>Pseudomonadota</taxon>
        <taxon>Gammaproteobacteria</taxon>
        <taxon>Aeromonadales</taxon>
        <taxon>Aeromonadaceae</taxon>
        <taxon>Aeromonas</taxon>
    </lineage>
</organism>
<comment type="caution">
    <text evidence="6">The sequence shown here is derived from an EMBL/GenBank/DDBJ whole genome shotgun (WGS) entry which is preliminary data.</text>
</comment>
<evidence type="ECO:0000256" key="5">
    <source>
        <dbReference type="RuleBase" id="RU003690"/>
    </source>
</evidence>
<feature type="active site" description="Nucleophile" evidence="4">
    <location>
        <position position="364"/>
    </location>
</feature>
<dbReference type="PROSITE" id="PS00572">
    <property type="entry name" value="GLYCOSYL_HYDROL_F1_1"/>
    <property type="match status" value="1"/>
</dbReference>
<dbReference type="InterPro" id="IPR017853">
    <property type="entry name" value="GH"/>
</dbReference>
<evidence type="ECO:0000256" key="3">
    <source>
        <dbReference type="ARBA" id="ARBA00023295"/>
    </source>
</evidence>
<dbReference type="Gene3D" id="3.20.20.80">
    <property type="entry name" value="Glycosidases"/>
    <property type="match status" value="1"/>
</dbReference>
<keyword evidence="3" id="KW-0326">Glycosidase</keyword>
<evidence type="ECO:0000256" key="2">
    <source>
        <dbReference type="ARBA" id="ARBA00022801"/>
    </source>
</evidence>
<dbReference type="Proteomes" id="UP000887009">
    <property type="component" value="Unassembled WGS sequence"/>
</dbReference>
<evidence type="ECO:0000256" key="4">
    <source>
        <dbReference type="PROSITE-ProRule" id="PRU10055"/>
    </source>
</evidence>
<dbReference type="GO" id="GO:0008422">
    <property type="term" value="F:beta-glucosidase activity"/>
    <property type="evidence" value="ECO:0007669"/>
    <property type="project" value="TreeGrafter"/>
</dbReference>
<dbReference type="RefSeq" id="WP_223919376.1">
    <property type="nucleotide sequence ID" value="NZ_BPNL01000004.1"/>
</dbReference>
<protein>
    <submittedName>
        <fullName evidence="6">Glycosyl hydrolase</fullName>
    </submittedName>
</protein>
<dbReference type="PRINTS" id="PR00131">
    <property type="entry name" value="GLHYDRLASE1"/>
</dbReference>